<feature type="compositionally biased region" description="Low complexity" evidence="6">
    <location>
        <begin position="73"/>
        <end position="88"/>
    </location>
</feature>
<feature type="compositionally biased region" description="Polar residues" evidence="6">
    <location>
        <begin position="100"/>
        <end position="127"/>
    </location>
</feature>
<evidence type="ECO:0000259" key="7">
    <source>
        <dbReference type="SMART" id="SM01281"/>
    </source>
</evidence>
<dbReference type="VEuPathDB" id="AmoebaDB:NAEGRDRAFT_78416"/>
<evidence type="ECO:0000256" key="2">
    <source>
        <dbReference type="ARBA" id="ARBA00010289"/>
    </source>
</evidence>
<evidence type="ECO:0000313" key="8">
    <source>
        <dbReference type="EMBL" id="EFC48647.1"/>
    </source>
</evidence>
<feature type="region of interest" description="Disordered" evidence="6">
    <location>
        <begin position="1463"/>
        <end position="1500"/>
    </location>
</feature>
<dbReference type="Proteomes" id="UP000006671">
    <property type="component" value="Unassembled WGS sequence"/>
</dbReference>
<proteinExistence type="inferred from homology"/>
<feature type="compositionally biased region" description="Polar residues" evidence="6">
    <location>
        <begin position="51"/>
        <end position="71"/>
    </location>
</feature>
<gene>
    <name evidence="8" type="ORF">NAEGRDRAFT_78416</name>
</gene>
<dbReference type="OMA" id="LMDAYFF"/>
<comment type="similarity">
    <text evidence="2">Belongs to the Mediator complex subunit 12 family.</text>
</comment>
<reference evidence="8 9" key="1">
    <citation type="journal article" date="2010" name="Cell">
        <title>The genome of Naegleria gruberi illuminates early eukaryotic versatility.</title>
        <authorList>
            <person name="Fritz-Laylin L.K."/>
            <person name="Prochnik S.E."/>
            <person name="Ginger M.L."/>
            <person name="Dacks J.B."/>
            <person name="Carpenter M.L."/>
            <person name="Field M.C."/>
            <person name="Kuo A."/>
            <person name="Paredez A."/>
            <person name="Chapman J."/>
            <person name="Pham J."/>
            <person name="Shu S."/>
            <person name="Neupane R."/>
            <person name="Cipriano M."/>
            <person name="Mancuso J."/>
            <person name="Tu H."/>
            <person name="Salamov A."/>
            <person name="Lindquist E."/>
            <person name="Shapiro H."/>
            <person name="Lucas S."/>
            <person name="Grigoriev I.V."/>
            <person name="Cande W.Z."/>
            <person name="Fulton C."/>
            <person name="Rokhsar D.S."/>
            <person name="Dawson S.C."/>
        </authorList>
    </citation>
    <scope>NUCLEOTIDE SEQUENCE [LARGE SCALE GENOMIC DNA]</scope>
    <source>
        <strain evidence="8 9">NEG-M</strain>
    </source>
</reference>
<keyword evidence="3" id="KW-0805">Transcription regulation</keyword>
<dbReference type="OrthoDB" id="10257064at2759"/>
<feature type="compositionally biased region" description="Low complexity" evidence="6">
    <location>
        <begin position="34"/>
        <end position="43"/>
    </location>
</feature>
<evidence type="ECO:0000256" key="6">
    <source>
        <dbReference type="SAM" id="MobiDB-lite"/>
    </source>
</evidence>
<dbReference type="GeneID" id="8862328"/>
<accession>D2V3J2</accession>
<feature type="compositionally biased region" description="Low complexity" evidence="6">
    <location>
        <begin position="1465"/>
        <end position="1500"/>
    </location>
</feature>
<keyword evidence="4" id="KW-0804">Transcription</keyword>
<dbReference type="EMBL" id="GG738850">
    <property type="protein sequence ID" value="EFC48647.1"/>
    <property type="molecule type" value="Genomic_DNA"/>
</dbReference>
<dbReference type="KEGG" id="ngr:NAEGRDRAFT_78416"/>
<comment type="subcellular location">
    <subcellularLocation>
        <location evidence="1">Nucleus</location>
    </subcellularLocation>
</comment>
<evidence type="ECO:0000256" key="3">
    <source>
        <dbReference type="ARBA" id="ARBA00023015"/>
    </source>
</evidence>
<dbReference type="GO" id="GO:0003712">
    <property type="term" value="F:transcription coregulator activity"/>
    <property type="evidence" value="ECO:0007669"/>
    <property type="project" value="InterPro"/>
</dbReference>
<sequence length="1571" mass="179276">MNPNNRPPHPTTAGGYYSSSSGNNNNVVGGGGFNQQQNHSSSGIPPHNRQGFPTGQGRTNQNGPIVQNRQQHPPRNVNNPNTNPNNIPSTMQQNRKKHPSGSQSSYPTQPHQSYHNNTTGSGFSTQAGHKATFGKKGQEVVVEQLSAKLGFPDVFLCEQNSSRPVMELSFTPSTARDGYVDKSFSYIDREPIDSHGTHFFNNDFYNLLEKSEQTLRDEYKTFSTNKTREEMKQRFENAYNSCSCTANNSFFPKLTDTGTMFKALAGRPDEQKRSSLASSRTSLRELASKLSRYYVKPNFFELLAQNNIPFFRALWYTKILIRDINTNITNVKDLAQDLTTKFCDYLLTSCNDDSTDPKKKNSIVYTINFLSYCLEENLLNENVLGQRLLEILEIKFGIKPKASKDTPLMDAYFFSLLYVKTSDQIYQQLSTTIQSSKKVGSVIKFYVLQLFKLFMMHSSDPKFTFEIFRRLNPGQQQLSLDSVKNLFCKIKDDIYAINVLDRHNCNIPELYNILLNNKEVGVQLISTICKWAITPKRFQNYRPYIAGTLVNNFIKQNPTMKKQVEDTLFKEVLNYSEEPTPDTYKNMLKLFNELILQNNFSISEYIKYLTSRGFNVAKTDEFNTRHTNILKNLPSYDPNTKNKIYSKLYGTKHEIVRKNQQTETEIQENIFKLINGGSDHNISSIIESMTLLPENGMQFEITQQIAEHVKTMDLAYLSEQTIDSILAIMISVSNLRAFRDIVYNITTKLISGEFKSPNLEIKMFSIIKNSLQLFISLDDSDIIDIFQKRFKTTNNRNIQSIIHRYITEISTTPNADPFKTKITKFTNDCNVIPAPINIEQSPTIHPFTQYIQSQDIILIPSNILVSELTKSPTKFSNDQLKHLIEVLFEKFQKHRVDTYITVLRDMYTFSHLLSDTSIIECFKDFIISTLDSTQYIREKHSSLILFCMKAVTCGVLSGYTFLNHILFNVFDNLKSKVATISKPNPQVQAITSIHAMLSSTKTSIFQHVNFIRVFSNFSRCLSKERITTLANNCGISEEVEAVDREIYEDVKTTLLYDFLGPIEAKETIHKMSISCKSIHDNVKSSKKSTKDIFAFSSLVYEAMIEILLDYLSNEKSLQDISRTLSYTQDCLGPLYELPSLQTKPKEGDGTGKSNSKDSDYGNKYQAITTLVANLCKPFSTIRDMVPEKLFSFLSQSTSINDYLQFIMSLSNQSDKWRIALDSQLLFLFMFTWNRRKALTKEQYHHFVARKGQENSFYFYAKSLLLTSFYPPFSELQDVILDHFKLSINYSEKRQQDIEALLPIVEELIRLDFSKAETACKCILDAIQAISNPSSSQSSTPGTPTPHSFPSTRERLTTCLLCLKEIIFSSPLLESHEDKFGERKRTTTVPQIKSILINLCTNKILPSVFNTPIQKPEDVALYDIYYLIYGMLAKLKIPQEELNKEFEKLFQKENNLQVSNPRTIQVGTPVSTPTSSRRTPTPGGASKMSPIISPQQSPVPMSPQVATVRQEQNRVISSWFVIEDYVSNCSHCNSCHGNLTPARFQGKVVKKTELIFAKKPETVNSSNPFQPH</sequence>
<protein>
    <recommendedName>
        <fullName evidence="7">Mediator complex subunit Med12 domain-containing protein</fullName>
    </recommendedName>
</protein>
<keyword evidence="9" id="KW-1185">Reference proteome</keyword>
<dbReference type="SMART" id="SM01281">
    <property type="entry name" value="Med12"/>
    <property type="match status" value="1"/>
</dbReference>
<dbReference type="RefSeq" id="XP_002681391.1">
    <property type="nucleotide sequence ID" value="XM_002681345.1"/>
</dbReference>
<dbReference type="GO" id="GO:0006357">
    <property type="term" value="P:regulation of transcription by RNA polymerase II"/>
    <property type="evidence" value="ECO:0007669"/>
    <property type="project" value="InterPro"/>
</dbReference>
<feature type="compositionally biased region" description="Pro residues" evidence="6">
    <location>
        <begin position="1"/>
        <end position="10"/>
    </location>
</feature>
<name>D2V3J2_NAEGR</name>
<keyword evidence="5" id="KW-0539">Nucleus</keyword>
<feature type="region of interest" description="Disordered" evidence="6">
    <location>
        <begin position="1331"/>
        <end position="1350"/>
    </location>
</feature>
<feature type="compositionally biased region" description="Basic and acidic residues" evidence="6">
    <location>
        <begin position="1143"/>
        <end position="1157"/>
    </location>
</feature>
<evidence type="ECO:0000256" key="5">
    <source>
        <dbReference type="ARBA" id="ARBA00023242"/>
    </source>
</evidence>
<organism evidence="9">
    <name type="scientific">Naegleria gruberi</name>
    <name type="common">Amoeba</name>
    <dbReference type="NCBI Taxonomy" id="5762"/>
    <lineage>
        <taxon>Eukaryota</taxon>
        <taxon>Discoba</taxon>
        <taxon>Heterolobosea</taxon>
        <taxon>Tetramitia</taxon>
        <taxon>Eutetramitia</taxon>
        <taxon>Vahlkampfiidae</taxon>
        <taxon>Naegleria</taxon>
    </lineage>
</organism>
<evidence type="ECO:0000256" key="1">
    <source>
        <dbReference type="ARBA" id="ARBA00004123"/>
    </source>
</evidence>
<feature type="domain" description="Mediator complex subunit Med12" evidence="7">
    <location>
        <begin position="260"/>
        <end position="318"/>
    </location>
</feature>
<feature type="region of interest" description="Disordered" evidence="6">
    <location>
        <begin position="1138"/>
        <end position="1157"/>
    </location>
</feature>
<dbReference type="InParanoid" id="D2V3J2"/>
<dbReference type="GO" id="GO:0016592">
    <property type="term" value="C:mediator complex"/>
    <property type="evidence" value="ECO:0007669"/>
    <property type="project" value="InterPro"/>
</dbReference>
<dbReference type="InterPro" id="IPR019035">
    <property type="entry name" value="Mediator_Med12"/>
</dbReference>
<evidence type="ECO:0000313" key="9">
    <source>
        <dbReference type="Proteomes" id="UP000006671"/>
    </source>
</evidence>
<feature type="compositionally biased region" description="Low complexity" evidence="6">
    <location>
        <begin position="14"/>
        <end position="27"/>
    </location>
</feature>
<dbReference type="Pfam" id="PF09497">
    <property type="entry name" value="Med12"/>
    <property type="match status" value="1"/>
</dbReference>
<feature type="region of interest" description="Disordered" evidence="6">
    <location>
        <begin position="1"/>
        <end position="130"/>
    </location>
</feature>
<evidence type="ECO:0000256" key="4">
    <source>
        <dbReference type="ARBA" id="ARBA00023163"/>
    </source>
</evidence>